<sequence length="77" mass="8789">MSIIEGLNKAFENKFRIGTMAILVVNDWVDFNTLKKLLEASDGNLASHLTALEKKEYIRLKKEFVGRKPRTSYQATS</sequence>
<evidence type="ECO:0000313" key="2">
    <source>
        <dbReference type="EMBL" id="EAY24583.1"/>
    </source>
</evidence>
<dbReference type="eggNOG" id="COG0640">
    <property type="taxonomic scope" value="Bacteria"/>
</dbReference>
<evidence type="ECO:0000313" key="3">
    <source>
        <dbReference type="Proteomes" id="UP000004095"/>
    </source>
</evidence>
<proteinExistence type="predicted"/>
<dbReference type="InterPro" id="IPR036388">
    <property type="entry name" value="WH-like_DNA-bd_sf"/>
</dbReference>
<accession>A1ZYJ9</accession>
<dbReference type="PANTHER" id="PTHR37318:SF1">
    <property type="entry name" value="BSL7504 PROTEIN"/>
    <property type="match status" value="1"/>
</dbReference>
<dbReference type="PANTHER" id="PTHR37318">
    <property type="entry name" value="BSL7504 PROTEIN"/>
    <property type="match status" value="1"/>
</dbReference>
<dbReference type="RefSeq" id="WP_002704618.1">
    <property type="nucleotide sequence ID" value="NZ_AAWS01000066.1"/>
</dbReference>
<dbReference type="InterPro" id="IPR027395">
    <property type="entry name" value="WH_DNA-bd_dom"/>
</dbReference>
<dbReference type="InterPro" id="IPR036390">
    <property type="entry name" value="WH_DNA-bd_sf"/>
</dbReference>
<dbReference type="Pfam" id="PF13601">
    <property type="entry name" value="HTH_34"/>
    <property type="match status" value="1"/>
</dbReference>
<name>A1ZYJ9_MICM2</name>
<dbReference type="EMBL" id="AAWS01000066">
    <property type="protein sequence ID" value="EAY24583.1"/>
    <property type="molecule type" value="Genomic_DNA"/>
</dbReference>
<dbReference type="OrthoDB" id="9800369at2"/>
<reference evidence="2 3" key="1">
    <citation type="submission" date="2007-01" db="EMBL/GenBank/DDBJ databases">
        <authorList>
            <person name="Haygood M."/>
            <person name="Podell S."/>
            <person name="Anderson C."/>
            <person name="Hopkinson B."/>
            <person name="Roe K."/>
            <person name="Barbeau K."/>
            <person name="Gaasterland T."/>
            <person name="Ferriera S."/>
            <person name="Johnson J."/>
            <person name="Kravitz S."/>
            <person name="Beeson K."/>
            <person name="Sutton G."/>
            <person name="Rogers Y.-H."/>
            <person name="Friedman R."/>
            <person name="Frazier M."/>
            <person name="Venter J.C."/>
        </authorList>
    </citation>
    <scope>NUCLEOTIDE SEQUENCE [LARGE SCALE GENOMIC DNA]</scope>
    <source>
        <strain evidence="2 3">ATCC 23134</strain>
    </source>
</reference>
<dbReference type="Proteomes" id="UP000004095">
    <property type="component" value="Unassembled WGS sequence"/>
</dbReference>
<dbReference type="SUPFAM" id="SSF46785">
    <property type="entry name" value="Winged helix' DNA-binding domain"/>
    <property type="match status" value="1"/>
</dbReference>
<organism evidence="2 3">
    <name type="scientific">Microscilla marina ATCC 23134</name>
    <dbReference type="NCBI Taxonomy" id="313606"/>
    <lineage>
        <taxon>Bacteria</taxon>
        <taxon>Pseudomonadati</taxon>
        <taxon>Bacteroidota</taxon>
        <taxon>Cytophagia</taxon>
        <taxon>Cytophagales</taxon>
        <taxon>Microscillaceae</taxon>
        <taxon>Microscilla</taxon>
    </lineage>
</organism>
<gene>
    <name evidence="2" type="ORF">M23134_06986</name>
</gene>
<keyword evidence="3" id="KW-1185">Reference proteome</keyword>
<evidence type="ECO:0000259" key="1">
    <source>
        <dbReference type="Pfam" id="PF13601"/>
    </source>
</evidence>
<comment type="caution">
    <text evidence="2">The sequence shown here is derived from an EMBL/GenBank/DDBJ whole genome shotgun (WGS) entry which is preliminary data.</text>
</comment>
<dbReference type="AlphaFoldDB" id="A1ZYJ9"/>
<protein>
    <recommendedName>
        <fullName evidence="1">Winged helix DNA-binding domain-containing protein</fullName>
    </recommendedName>
</protein>
<dbReference type="Gene3D" id="1.10.10.10">
    <property type="entry name" value="Winged helix-like DNA-binding domain superfamily/Winged helix DNA-binding domain"/>
    <property type="match status" value="1"/>
</dbReference>
<feature type="domain" description="Winged helix DNA-binding" evidence="1">
    <location>
        <begin position="16"/>
        <end position="76"/>
    </location>
</feature>